<proteinExistence type="inferred from homology"/>
<feature type="domain" description="Monodehydroascorbate reductase 3-like C-terminal" evidence="9">
    <location>
        <begin position="356"/>
        <end position="442"/>
    </location>
</feature>
<dbReference type="AlphaFoldDB" id="A0A2R5GWN1"/>
<dbReference type="FunCoup" id="A0A2R5GWN1">
    <property type="interactions" value="4"/>
</dbReference>
<dbReference type="GO" id="GO:0005737">
    <property type="term" value="C:cytoplasm"/>
    <property type="evidence" value="ECO:0007669"/>
    <property type="project" value="TreeGrafter"/>
</dbReference>
<keyword evidence="5" id="KW-0560">Oxidoreductase</keyword>
<reference evidence="10 11" key="1">
    <citation type="submission" date="2017-12" db="EMBL/GenBank/DDBJ databases">
        <title>Sequencing, de novo assembly and annotation of complete genome of a new Thraustochytrid species, strain FCC1311.</title>
        <authorList>
            <person name="Sedici K."/>
            <person name="Godart F."/>
            <person name="Aiese Cigliano R."/>
            <person name="Sanseverino W."/>
            <person name="Barakat M."/>
            <person name="Ortet P."/>
            <person name="Marechal E."/>
            <person name="Cagnac O."/>
            <person name="Amato A."/>
        </authorList>
    </citation>
    <scope>NUCLEOTIDE SEQUENCE [LARGE SCALE GENOMIC DNA]</scope>
</reference>
<evidence type="ECO:0000256" key="5">
    <source>
        <dbReference type="ARBA" id="ARBA00023002"/>
    </source>
</evidence>
<dbReference type="PANTHER" id="PTHR43557">
    <property type="entry name" value="APOPTOSIS-INDUCING FACTOR 1"/>
    <property type="match status" value="1"/>
</dbReference>
<evidence type="ECO:0000259" key="8">
    <source>
        <dbReference type="Pfam" id="PF07992"/>
    </source>
</evidence>
<protein>
    <recommendedName>
        <fullName evidence="7">monodehydroascorbate reductase (NADH)</fullName>
        <ecNumber evidence="7">1.6.5.4</ecNumber>
    </recommendedName>
</protein>
<evidence type="ECO:0000256" key="1">
    <source>
        <dbReference type="ARBA" id="ARBA00001974"/>
    </source>
</evidence>
<organism evidence="10 11">
    <name type="scientific">Hondaea fermentalgiana</name>
    <dbReference type="NCBI Taxonomy" id="2315210"/>
    <lineage>
        <taxon>Eukaryota</taxon>
        <taxon>Sar</taxon>
        <taxon>Stramenopiles</taxon>
        <taxon>Bigyra</taxon>
        <taxon>Labyrinthulomycetes</taxon>
        <taxon>Thraustochytrida</taxon>
        <taxon>Thraustochytriidae</taxon>
        <taxon>Hondaea</taxon>
    </lineage>
</organism>
<evidence type="ECO:0000313" key="11">
    <source>
        <dbReference type="Proteomes" id="UP000241890"/>
    </source>
</evidence>
<dbReference type="PRINTS" id="PR00368">
    <property type="entry name" value="FADPNR"/>
</dbReference>
<keyword evidence="6" id="KW-0520">NAD</keyword>
<dbReference type="Pfam" id="PF21791">
    <property type="entry name" value="MDHAR3-like_C"/>
    <property type="match status" value="1"/>
</dbReference>
<evidence type="ECO:0000256" key="3">
    <source>
        <dbReference type="ARBA" id="ARBA00022630"/>
    </source>
</evidence>
<dbReference type="InParanoid" id="A0A2R5GWN1"/>
<evidence type="ECO:0000256" key="7">
    <source>
        <dbReference type="ARBA" id="ARBA00038920"/>
    </source>
</evidence>
<evidence type="ECO:0000313" key="10">
    <source>
        <dbReference type="EMBL" id="GBG34178.1"/>
    </source>
</evidence>
<name>A0A2R5GWN1_9STRA</name>
<dbReference type="Proteomes" id="UP000241890">
    <property type="component" value="Unassembled WGS sequence"/>
</dbReference>
<dbReference type="Pfam" id="PF07992">
    <property type="entry name" value="Pyr_redox_2"/>
    <property type="match status" value="1"/>
</dbReference>
<dbReference type="InterPro" id="IPR036188">
    <property type="entry name" value="FAD/NAD-bd_sf"/>
</dbReference>
<dbReference type="GO" id="GO:0016656">
    <property type="term" value="F:monodehydroascorbate reductase (NADH) activity"/>
    <property type="evidence" value="ECO:0007669"/>
    <property type="project" value="UniProtKB-EC"/>
</dbReference>
<dbReference type="PRINTS" id="PR00411">
    <property type="entry name" value="PNDRDTASEI"/>
</dbReference>
<evidence type="ECO:0000256" key="6">
    <source>
        <dbReference type="ARBA" id="ARBA00023027"/>
    </source>
</evidence>
<evidence type="ECO:0000256" key="4">
    <source>
        <dbReference type="ARBA" id="ARBA00022827"/>
    </source>
</evidence>
<dbReference type="EMBL" id="BEYU01000183">
    <property type="protein sequence ID" value="GBG34178.1"/>
    <property type="molecule type" value="Genomic_DNA"/>
</dbReference>
<dbReference type="InterPro" id="IPR016156">
    <property type="entry name" value="FAD/NAD-linked_Rdtase_dimer_sf"/>
</dbReference>
<dbReference type="InterPro" id="IPR048618">
    <property type="entry name" value="MDHAR3-like_C"/>
</dbReference>
<gene>
    <name evidence="10" type="ORF">FCC1311_104022</name>
</gene>
<dbReference type="OrthoDB" id="189522at2759"/>
<sequence length="451" mass="48044">MSTSADSGDHYDLVCVGGGNAAGYLAKTLVDLDWAEGKKVAIVSGEPVAPYERPALSKAFLHPPGAKVRARLPGFHTSVGGGGDRQTPEWYDEHKIDLMLSTMAVSLDAGAGKLTVQGAGQSERAISFDKLVLATGAKALTPADIKTENPDLGNVFTIREEAEALEMVQTLEANQDNFKDIIIVGGGYIGMETAAAFSGWGFNVTMAFPEKHLMQRLFPESVAEVFENYFSAKGIKLMKESMVTGLVPSESDNSAVGGVKLKSGDVVNADAVIFGVGSRVDTSLAESAVKLGEGRTGGYAVDDSMRTSNDKIYAIGDVAALNGKSRYEHVDFCRKSAAQAATAIAEGRDMPKMDYLPYFYSRLFEYTETPLIFQFYGDSSTDGASIEVFGNVDAAMETSGNDKVPGFGAAWVDASTQTVRGLMYCNGTPEQYDTAKNAVLTSAKFSPTMLD</sequence>
<comment type="caution">
    <text evidence="10">The sequence shown here is derived from an EMBL/GenBank/DDBJ whole genome shotgun (WGS) entry which is preliminary data.</text>
</comment>
<dbReference type="SUPFAM" id="SSF51905">
    <property type="entry name" value="FAD/NAD(P)-binding domain"/>
    <property type="match status" value="2"/>
</dbReference>
<comment type="cofactor">
    <cofactor evidence="1">
        <name>FAD</name>
        <dbReference type="ChEBI" id="CHEBI:57692"/>
    </cofactor>
</comment>
<accession>A0A2R5GWN1</accession>
<dbReference type="EC" id="1.6.5.4" evidence="7"/>
<dbReference type="InterPro" id="IPR023753">
    <property type="entry name" value="FAD/NAD-binding_dom"/>
</dbReference>
<dbReference type="InterPro" id="IPR050446">
    <property type="entry name" value="FAD-oxidoreductase/Apoptosis"/>
</dbReference>
<dbReference type="PANTHER" id="PTHR43557:SF2">
    <property type="entry name" value="RIESKE DOMAIN-CONTAINING PROTEIN-RELATED"/>
    <property type="match status" value="1"/>
</dbReference>
<keyword evidence="3" id="KW-0285">Flavoprotein</keyword>
<feature type="domain" description="FAD/NAD(P)-binding" evidence="8">
    <location>
        <begin position="11"/>
        <end position="346"/>
    </location>
</feature>
<dbReference type="Gene3D" id="3.30.390.30">
    <property type="match status" value="1"/>
</dbReference>
<evidence type="ECO:0000256" key="2">
    <source>
        <dbReference type="ARBA" id="ARBA00006442"/>
    </source>
</evidence>
<keyword evidence="11" id="KW-1185">Reference proteome</keyword>
<evidence type="ECO:0000259" key="9">
    <source>
        <dbReference type="Pfam" id="PF21791"/>
    </source>
</evidence>
<comment type="similarity">
    <text evidence="2">Belongs to the FAD-dependent oxidoreductase family.</text>
</comment>
<dbReference type="Gene3D" id="3.50.50.60">
    <property type="entry name" value="FAD/NAD(P)-binding domain"/>
    <property type="match status" value="2"/>
</dbReference>
<keyword evidence="4" id="KW-0274">FAD</keyword>